<dbReference type="PANTHER" id="PTHR11109:SF7">
    <property type="entry name" value="GTP CYCLOHYDROLASE 1"/>
    <property type="match status" value="1"/>
</dbReference>
<dbReference type="Pfam" id="PF01288">
    <property type="entry name" value="HPPK"/>
    <property type="match status" value="1"/>
</dbReference>
<evidence type="ECO:0000256" key="1">
    <source>
        <dbReference type="ARBA" id="ARBA00000198"/>
    </source>
</evidence>
<evidence type="ECO:0000256" key="5">
    <source>
        <dbReference type="ARBA" id="ARBA00022563"/>
    </source>
</evidence>
<dbReference type="GO" id="GO:0003848">
    <property type="term" value="F:2-amino-4-hydroxy-6-hydroxymethyldihydropteridine diphosphokinase activity"/>
    <property type="evidence" value="ECO:0007669"/>
    <property type="project" value="UniProtKB-EC"/>
</dbReference>
<dbReference type="NCBIfam" id="TIGR00063">
    <property type="entry name" value="folE"/>
    <property type="match status" value="1"/>
</dbReference>
<evidence type="ECO:0000256" key="7">
    <source>
        <dbReference type="ARBA" id="ARBA00022741"/>
    </source>
</evidence>
<dbReference type="Gene3D" id="3.30.1130.10">
    <property type="match status" value="1"/>
</dbReference>
<comment type="pathway">
    <text evidence="3">Cofactor biosynthesis; tetrahydrofolate biosynthesis; 2-amino-4-hydroxy-6-hydroxymethyl-7,8-dihydropteridine diphosphate from 7,8-dihydroneopterin triphosphate: step 4/4.</text>
</comment>
<feature type="binding site" evidence="12">
    <location>
        <position position="240"/>
    </location>
    <ligand>
        <name>Zn(2+)</name>
        <dbReference type="ChEBI" id="CHEBI:29105"/>
    </ligand>
</feature>
<keyword evidence="10" id="KW-0067">ATP-binding</keyword>
<gene>
    <name evidence="12" type="primary">folE</name>
    <name evidence="14" type="ORF">FC98_GL000150</name>
</gene>
<dbReference type="Pfam" id="PF01227">
    <property type="entry name" value="GTP_cyclohydroI"/>
    <property type="match status" value="1"/>
</dbReference>
<protein>
    <recommendedName>
        <fullName evidence="12">GTP cyclohydrolase 1</fullName>
        <ecNumber evidence="12">3.5.4.16</ecNumber>
    </recommendedName>
    <alternativeName>
        <fullName evidence="12">GTP cyclohydrolase I</fullName>
        <shortName evidence="12">GTP-CH-I</shortName>
    </alternativeName>
</protein>
<name>A0A0R1NSY7_9LACO</name>
<dbReference type="FunFam" id="3.30.1130.10:FF:000001">
    <property type="entry name" value="GTP cyclohydrolase 1"/>
    <property type="match status" value="1"/>
</dbReference>
<comment type="similarity">
    <text evidence="12">Belongs to the GTP cyclohydrolase I family.</text>
</comment>
<evidence type="ECO:0000256" key="11">
    <source>
        <dbReference type="ARBA" id="ARBA00022909"/>
    </source>
</evidence>
<evidence type="ECO:0000256" key="4">
    <source>
        <dbReference type="ARBA" id="ARBA00005080"/>
    </source>
</evidence>
<dbReference type="HAMAP" id="MF_00223">
    <property type="entry name" value="FolE"/>
    <property type="match status" value="1"/>
</dbReference>
<dbReference type="GO" id="GO:0006729">
    <property type="term" value="P:tetrahydrobiopterin biosynthetic process"/>
    <property type="evidence" value="ECO:0007669"/>
    <property type="project" value="TreeGrafter"/>
</dbReference>
<dbReference type="PROSITE" id="PS00794">
    <property type="entry name" value="HPPK"/>
    <property type="match status" value="1"/>
</dbReference>
<dbReference type="SUPFAM" id="SSF55620">
    <property type="entry name" value="Tetrahydrobiopterin biosynthesis enzymes-like"/>
    <property type="match status" value="1"/>
</dbReference>
<evidence type="ECO:0000256" key="2">
    <source>
        <dbReference type="ARBA" id="ARBA00001052"/>
    </source>
</evidence>
<dbReference type="InterPro" id="IPR043134">
    <property type="entry name" value="GTP-CH-I_N"/>
</dbReference>
<dbReference type="GO" id="GO:0046656">
    <property type="term" value="P:folic acid biosynthetic process"/>
    <property type="evidence" value="ECO:0007669"/>
    <property type="project" value="UniProtKB-KW"/>
</dbReference>
<dbReference type="Gene3D" id="3.30.70.560">
    <property type="entry name" value="7,8-Dihydro-6-hydroxymethylpterin-pyrophosphokinase HPPK"/>
    <property type="match status" value="1"/>
</dbReference>
<keyword evidence="8" id="KW-0418">Kinase</keyword>
<dbReference type="PATRIC" id="fig|1423766.4.peg.148"/>
<dbReference type="InterPro" id="IPR035907">
    <property type="entry name" value="Hppk_sf"/>
</dbReference>
<comment type="catalytic activity">
    <reaction evidence="2 12">
        <text>GTP + H2O = 7,8-dihydroneopterin 3'-triphosphate + formate + H(+)</text>
        <dbReference type="Rhea" id="RHEA:17473"/>
        <dbReference type="ChEBI" id="CHEBI:15377"/>
        <dbReference type="ChEBI" id="CHEBI:15378"/>
        <dbReference type="ChEBI" id="CHEBI:15740"/>
        <dbReference type="ChEBI" id="CHEBI:37565"/>
        <dbReference type="ChEBI" id="CHEBI:58462"/>
        <dbReference type="EC" id="3.5.4.16"/>
    </reaction>
</comment>
<dbReference type="InterPro" id="IPR020602">
    <property type="entry name" value="GTP_CycHdrlase_I_dom"/>
</dbReference>
<dbReference type="GO" id="GO:0005525">
    <property type="term" value="F:GTP binding"/>
    <property type="evidence" value="ECO:0007669"/>
    <property type="project" value="UniProtKB-KW"/>
</dbReference>
<evidence type="ECO:0000256" key="9">
    <source>
        <dbReference type="ARBA" id="ARBA00022801"/>
    </source>
</evidence>
<proteinExistence type="inferred from homology"/>
<evidence type="ECO:0000256" key="6">
    <source>
        <dbReference type="ARBA" id="ARBA00022679"/>
    </source>
</evidence>
<keyword evidence="5 12" id="KW-0554">One-carbon metabolism</keyword>
<dbReference type="Gene3D" id="1.10.286.10">
    <property type="match status" value="1"/>
</dbReference>
<dbReference type="CDD" id="cd00483">
    <property type="entry name" value="HPPK"/>
    <property type="match status" value="1"/>
</dbReference>
<keyword evidence="6" id="KW-0808">Transferase</keyword>
<dbReference type="Proteomes" id="UP000051439">
    <property type="component" value="Unassembled WGS sequence"/>
</dbReference>
<dbReference type="NCBIfam" id="NF006825">
    <property type="entry name" value="PRK09347.1-2"/>
    <property type="match status" value="1"/>
</dbReference>
<dbReference type="UniPathway" id="UPA00077">
    <property type="reaction ID" value="UER00155"/>
</dbReference>
<dbReference type="EC" id="3.5.4.16" evidence="12"/>
<evidence type="ECO:0000259" key="13">
    <source>
        <dbReference type="PROSITE" id="PS00794"/>
    </source>
</evidence>
<dbReference type="AlphaFoldDB" id="A0A0R1NSY7"/>
<dbReference type="InterPro" id="IPR043133">
    <property type="entry name" value="GTP-CH-I_C/QueF"/>
</dbReference>
<evidence type="ECO:0000313" key="14">
    <source>
        <dbReference type="EMBL" id="KRL23424.1"/>
    </source>
</evidence>
<dbReference type="NCBIfam" id="TIGR01498">
    <property type="entry name" value="folK"/>
    <property type="match status" value="1"/>
</dbReference>
<keyword evidence="12" id="KW-0479">Metal-binding</keyword>
<dbReference type="EMBL" id="AZEB01000001">
    <property type="protein sequence ID" value="KRL23424.1"/>
    <property type="molecule type" value="Genomic_DNA"/>
</dbReference>
<dbReference type="InterPro" id="IPR001474">
    <property type="entry name" value="GTP_CycHdrlase_I"/>
</dbReference>
<accession>A0A0R1NSY7</accession>
<comment type="subunit">
    <text evidence="12">Homopolymer.</text>
</comment>
<feature type="binding site" evidence="12">
    <location>
        <position position="312"/>
    </location>
    <ligand>
        <name>Zn(2+)</name>
        <dbReference type="ChEBI" id="CHEBI:29105"/>
    </ligand>
</feature>
<evidence type="ECO:0000256" key="8">
    <source>
        <dbReference type="ARBA" id="ARBA00022777"/>
    </source>
</evidence>
<keyword evidence="7 12" id="KW-0547">Nucleotide-binding</keyword>
<reference evidence="14 15" key="1">
    <citation type="journal article" date="2015" name="Genome Announc.">
        <title>Expanding the biotechnology potential of lactobacilli through comparative genomics of 213 strains and associated genera.</title>
        <authorList>
            <person name="Sun Z."/>
            <person name="Harris H.M."/>
            <person name="McCann A."/>
            <person name="Guo C."/>
            <person name="Argimon S."/>
            <person name="Zhang W."/>
            <person name="Yang X."/>
            <person name="Jeffery I.B."/>
            <person name="Cooney J.C."/>
            <person name="Kagawa T.F."/>
            <person name="Liu W."/>
            <person name="Song Y."/>
            <person name="Salvetti E."/>
            <person name="Wrobel A."/>
            <person name="Rasinkangas P."/>
            <person name="Parkhill J."/>
            <person name="Rea M.C."/>
            <person name="O'Sullivan O."/>
            <person name="Ritari J."/>
            <person name="Douillard F.P."/>
            <person name="Paul Ross R."/>
            <person name="Yang R."/>
            <person name="Briner A.E."/>
            <person name="Felis G.E."/>
            <person name="de Vos W.M."/>
            <person name="Barrangou R."/>
            <person name="Klaenhammer T.R."/>
            <person name="Caufield P.W."/>
            <person name="Cui Y."/>
            <person name="Zhang H."/>
            <person name="O'Toole P.W."/>
        </authorList>
    </citation>
    <scope>NUCLEOTIDE SEQUENCE [LARGE SCALE GENOMIC DNA]</scope>
    <source>
        <strain evidence="14 15">DSM 19906</strain>
    </source>
</reference>
<keyword evidence="12" id="KW-0862">Zinc</keyword>
<feature type="binding site" evidence="12">
    <location>
        <position position="243"/>
    </location>
    <ligand>
        <name>Zn(2+)</name>
        <dbReference type="ChEBI" id="CHEBI:29105"/>
    </ligand>
</feature>
<dbReference type="RefSeq" id="WP_008856798.1">
    <property type="nucleotide sequence ID" value="NZ_AZEB01000001.1"/>
</dbReference>
<dbReference type="UniPathway" id="UPA00848">
    <property type="reaction ID" value="UER00151"/>
</dbReference>
<dbReference type="GO" id="GO:0005737">
    <property type="term" value="C:cytoplasm"/>
    <property type="evidence" value="ECO:0007669"/>
    <property type="project" value="TreeGrafter"/>
</dbReference>
<keyword evidence="9 12" id="KW-0378">Hydrolase</keyword>
<dbReference type="InterPro" id="IPR000550">
    <property type="entry name" value="Hppk"/>
</dbReference>
<dbReference type="GO" id="GO:0016301">
    <property type="term" value="F:kinase activity"/>
    <property type="evidence" value="ECO:0007669"/>
    <property type="project" value="UniProtKB-KW"/>
</dbReference>
<dbReference type="GO" id="GO:0008270">
    <property type="term" value="F:zinc ion binding"/>
    <property type="evidence" value="ECO:0007669"/>
    <property type="project" value="UniProtKB-UniRule"/>
</dbReference>
<feature type="domain" description="7,8-dihydro-6-hydroxymethylpterin-pyrophosphokinase" evidence="13">
    <location>
        <begin position="88"/>
        <end position="99"/>
    </location>
</feature>
<evidence type="ECO:0000256" key="12">
    <source>
        <dbReference type="HAMAP-Rule" id="MF_00223"/>
    </source>
</evidence>
<sequence>MEDVYLSLGSNIGNRQQYLNAAITLLGNNRQIIIERVANFYETSPVGNVSQRPFVNTAVKIATTLEPDDLLLVIHQIEKRLHRSRKIHWGPRTLDIDIIFYGQRVVHSDDLEIPHPEAFNRRFVLIPIKELVDHSFPYYEQITRAITHINSKDQELKPVSAKDNRGNIIERATTSILTAIGEDPSRAGLLETPNRVSRMDAEIFSSVGLTDFTDYKLFHSEDSDQSKMIMMNNLPFYSMCEHHMMPFWGSVNVAYMPANGTIIGLSKIPRLIDFVSHKLTLQERLTDEIIDQMTRILAPKGVAVVVDARHMCVEMRGVKSRGAITRTIRFSGDFERNQALQNEFLSAIKVTGKQ</sequence>
<comment type="caution">
    <text evidence="14">The sequence shown here is derived from an EMBL/GenBank/DDBJ whole genome shotgun (WGS) entry which is preliminary data.</text>
</comment>
<dbReference type="PANTHER" id="PTHR11109">
    <property type="entry name" value="GTP CYCLOHYDROLASE I"/>
    <property type="match status" value="1"/>
</dbReference>
<dbReference type="NCBIfam" id="NF006826">
    <property type="entry name" value="PRK09347.1-3"/>
    <property type="match status" value="1"/>
</dbReference>
<organism evidence="14 15">
    <name type="scientific">Lentilactobacillus kisonensis DSM 19906 = JCM 15041</name>
    <dbReference type="NCBI Taxonomy" id="1423766"/>
    <lineage>
        <taxon>Bacteria</taxon>
        <taxon>Bacillati</taxon>
        <taxon>Bacillota</taxon>
        <taxon>Bacilli</taxon>
        <taxon>Lactobacillales</taxon>
        <taxon>Lactobacillaceae</taxon>
        <taxon>Lentilactobacillus</taxon>
    </lineage>
</organism>
<dbReference type="GO" id="GO:0003934">
    <property type="term" value="F:GTP cyclohydrolase I activity"/>
    <property type="evidence" value="ECO:0007669"/>
    <property type="project" value="UniProtKB-UniRule"/>
</dbReference>
<dbReference type="SUPFAM" id="SSF55083">
    <property type="entry name" value="6-hydroxymethyl-7,8-dihydropterin pyrophosphokinase, HPPK"/>
    <property type="match status" value="1"/>
</dbReference>
<evidence type="ECO:0000256" key="10">
    <source>
        <dbReference type="ARBA" id="ARBA00022840"/>
    </source>
</evidence>
<dbReference type="GO" id="GO:0006730">
    <property type="term" value="P:one-carbon metabolic process"/>
    <property type="evidence" value="ECO:0007669"/>
    <property type="project" value="UniProtKB-UniRule"/>
</dbReference>
<evidence type="ECO:0000256" key="3">
    <source>
        <dbReference type="ARBA" id="ARBA00005051"/>
    </source>
</evidence>
<dbReference type="GO" id="GO:0046654">
    <property type="term" value="P:tetrahydrofolate biosynthetic process"/>
    <property type="evidence" value="ECO:0007669"/>
    <property type="project" value="UniProtKB-UniRule"/>
</dbReference>
<keyword evidence="15" id="KW-1185">Reference proteome</keyword>
<comment type="pathway">
    <text evidence="4 12">Cofactor biosynthesis; 7,8-dihydroneopterin triphosphate biosynthesis; 7,8-dihydroneopterin triphosphate from GTP: step 1/1.</text>
</comment>
<keyword evidence="12" id="KW-0342">GTP-binding</keyword>
<dbReference type="GO" id="GO:0005524">
    <property type="term" value="F:ATP binding"/>
    <property type="evidence" value="ECO:0007669"/>
    <property type="project" value="UniProtKB-KW"/>
</dbReference>
<evidence type="ECO:0000313" key="15">
    <source>
        <dbReference type="Proteomes" id="UP000051439"/>
    </source>
</evidence>
<keyword evidence="11" id="KW-0289">Folate biosynthesis</keyword>
<comment type="catalytic activity">
    <reaction evidence="1">
        <text>6-hydroxymethyl-7,8-dihydropterin + ATP = (7,8-dihydropterin-6-yl)methyl diphosphate + AMP + H(+)</text>
        <dbReference type="Rhea" id="RHEA:11412"/>
        <dbReference type="ChEBI" id="CHEBI:15378"/>
        <dbReference type="ChEBI" id="CHEBI:30616"/>
        <dbReference type="ChEBI" id="CHEBI:44841"/>
        <dbReference type="ChEBI" id="CHEBI:72950"/>
        <dbReference type="ChEBI" id="CHEBI:456215"/>
        <dbReference type="EC" id="2.7.6.3"/>
    </reaction>
</comment>